<feature type="transmembrane region" description="Helical" evidence="1">
    <location>
        <begin position="210"/>
        <end position="229"/>
    </location>
</feature>
<dbReference type="EMBL" id="VFOQ01000001">
    <property type="protein sequence ID" value="TQL59088.1"/>
    <property type="molecule type" value="Genomic_DNA"/>
</dbReference>
<dbReference type="InterPro" id="IPR010539">
    <property type="entry name" value="BaxI_1-like"/>
</dbReference>
<feature type="transmembrane region" description="Helical" evidence="1">
    <location>
        <begin position="149"/>
        <end position="171"/>
    </location>
</feature>
<dbReference type="Proteomes" id="UP000319514">
    <property type="component" value="Unassembled WGS sequence"/>
</dbReference>
<dbReference type="AlphaFoldDB" id="A0A542ZFH5"/>
<dbReference type="RefSeq" id="WP_141787152.1">
    <property type="nucleotide sequence ID" value="NZ_BAAAKX010000009.1"/>
</dbReference>
<dbReference type="PIRSF" id="PIRSF009160">
    <property type="entry name" value="UCP009160"/>
    <property type="match status" value="1"/>
</dbReference>
<feature type="transmembrane region" description="Helical" evidence="1">
    <location>
        <begin position="183"/>
        <end position="204"/>
    </location>
</feature>
<keyword evidence="1" id="KW-0812">Transmembrane</keyword>
<dbReference type="PANTHER" id="PTHR41282:SF1">
    <property type="entry name" value="CONSERVED TRANSMEMBRANE PROTEIN-RELATED"/>
    <property type="match status" value="1"/>
</dbReference>
<sequence>MSNPVFNRIDKQVRSGAYAGFGQQPRAQWSNPQQPAAADLSAEQLQQMYDAQPATAVQARRMTLDDVVMKTLLLFGIVVVVAAASWVVTDTSPALALPIWLAGMLGGLVVGFVIAFRQQVSVPLILTYAVLEGGFVGAISRVFESYANGVVGQAVLATMATFAGMFIAWKVGVIKVTDRSRRIFGMAVIGYLLFGLVNLVFAFATGGWGLIGSQFGLLICVVGVGMAAYSLAIDFDTIDRGVAAGLPERYSWLMAHGLIVSLVWLYLELLRLFTRARN</sequence>
<reference evidence="2 3" key="1">
    <citation type="submission" date="2019-06" db="EMBL/GenBank/DDBJ databases">
        <title>Sequencing the genomes of 1000 actinobacteria strains.</title>
        <authorList>
            <person name="Klenk H.-P."/>
        </authorList>
    </citation>
    <scope>NUCLEOTIDE SEQUENCE [LARGE SCALE GENOMIC DNA]</scope>
    <source>
        <strain evidence="2 3">DSM 18082</strain>
    </source>
</reference>
<name>A0A542ZFH5_9MICO</name>
<keyword evidence="1" id="KW-0472">Membrane</keyword>
<keyword evidence="3" id="KW-1185">Reference proteome</keyword>
<proteinExistence type="predicted"/>
<keyword evidence="1" id="KW-1133">Transmembrane helix</keyword>
<accession>A0A542ZFH5</accession>
<comment type="caution">
    <text evidence="2">The sequence shown here is derived from an EMBL/GenBank/DDBJ whole genome shotgun (WGS) entry which is preliminary data.</text>
</comment>
<feature type="transmembrane region" description="Helical" evidence="1">
    <location>
        <begin position="250"/>
        <end position="267"/>
    </location>
</feature>
<feature type="transmembrane region" description="Helical" evidence="1">
    <location>
        <begin position="67"/>
        <end position="88"/>
    </location>
</feature>
<evidence type="ECO:0000313" key="3">
    <source>
        <dbReference type="Proteomes" id="UP000319514"/>
    </source>
</evidence>
<evidence type="ECO:0000313" key="2">
    <source>
        <dbReference type="EMBL" id="TQL59088.1"/>
    </source>
</evidence>
<dbReference type="OrthoDB" id="116480at2"/>
<dbReference type="PANTHER" id="PTHR41282">
    <property type="entry name" value="CONSERVED TRANSMEMBRANE PROTEIN-RELATED"/>
    <property type="match status" value="1"/>
</dbReference>
<evidence type="ECO:0000256" key="1">
    <source>
        <dbReference type="SAM" id="Phobius"/>
    </source>
</evidence>
<feature type="transmembrane region" description="Helical" evidence="1">
    <location>
        <begin position="123"/>
        <end position="143"/>
    </location>
</feature>
<dbReference type="Pfam" id="PF12811">
    <property type="entry name" value="BaxI_1"/>
    <property type="match status" value="1"/>
</dbReference>
<protein>
    <submittedName>
        <fullName evidence="2">Putative YccA/Bax inhibitor family protein</fullName>
    </submittedName>
</protein>
<feature type="transmembrane region" description="Helical" evidence="1">
    <location>
        <begin position="94"/>
        <end position="116"/>
    </location>
</feature>
<gene>
    <name evidence="2" type="ORF">FB474_0435</name>
</gene>
<organism evidence="2 3">
    <name type="scientific">Oryzihumus leptocrescens</name>
    <dbReference type="NCBI Taxonomy" id="297536"/>
    <lineage>
        <taxon>Bacteria</taxon>
        <taxon>Bacillati</taxon>
        <taxon>Actinomycetota</taxon>
        <taxon>Actinomycetes</taxon>
        <taxon>Micrococcales</taxon>
        <taxon>Intrasporangiaceae</taxon>
        <taxon>Oryzihumus</taxon>
    </lineage>
</organism>